<keyword evidence="3" id="KW-1185">Reference proteome</keyword>
<dbReference type="VEuPathDB" id="FungiDB:PADG_11798"/>
<reference evidence="2 3" key="1">
    <citation type="journal article" date="2011" name="PLoS Genet.">
        <title>Comparative genomic analysis of human fungal pathogens causing paracoccidioidomycosis.</title>
        <authorList>
            <person name="Desjardins C.A."/>
            <person name="Champion M.D."/>
            <person name="Holder J.W."/>
            <person name="Muszewska A."/>
            <person name="Goldberg J."/>
            <person name="Bailao A.M."/>
            <person name="Brigido M.M."/>
            <person name="Ferreira M.E."/>
            <person name="Garcia A.M."/>
            <person name="Grynberg M."/>
            <person name="Gujja S."/>
            <person name="Heiman D.I."/>
            <person name="Henn M.R."/>
            <person name="Kodira C.D."/>
            <person name="Leon-Narvaez H."/>
            <person name="Longo L.V."/>
            <person name="Ma L.J."/>
            <person name="Malavazi I."/>
            <person name="Matsuo A.L."/>
            <person name="Morais F.V."/>
            <person name="Pereira M."/>
            <person name="Rodriguez-Brito S."/>
            <person name="Sakthikumar S."/>
            <person name="Salem-Izacc S.M."/>
            <person name="Sykes S.M."/>
            <person name="Teixeira M.M."/>
            <person name="Vallejo M.C."/>
            <person name="Walter M.E."/>
            <person name="Yandava C."/>
            <person name="Young S."/>
            <person name="Zeng Q."/>
            <person name="Zucker J."/>
            <person name="Felipe M.S."/>
            <person name="Goldman G.H."/>
            <person name="Haas B.J."/>
            <person name="McEwen J.G."/>
            <person name="Nino-Vega G."/>
            <person name="Puccia R."/>
            <person name="San-Blas G."/>
            <person name="Soares C.M."/>
            <person name="Birren B.W."/>
            <person name="Cuomo C.A."/>
        </authorList>
    </citation>
    <scope>NUCLEOTIDE SEQUENCE [LARGE SCALE GENOMIC DNA]</scope>
    <source>
        <strain evidence="2 3">Pb18</strain>
    </source>
</reference>
<dbReference type="KEGG" id="pbn:PADG_11798"/>
<name>A0A0A0HVE1_PARBD</name>
<gene>
    <name evidence="2" type="ORF">PADG_11798</name>
</gene>
<dbReference type="AlphaFoldDB" id="A0A0A0HVE1"/>
<dbReference type="RefSeq" id="XP_010760521.1">
    <property type="nucleotide sequence ID" value="XM_010762219.1"/>
</dbReference>
<dbReference type="EMBL" id="KN275961">
    <property type="protein sequence ID" value="KGM92011.1"/>
    <property type="molecule type" value="Genomic_DNA"/>
</dbReference>
<organism evidence="2 3">
    <name type="scientific">Paracoccidioides brasiliensis (strain Pb18)</name>
    <dbReference type="NCBI Taxonomy" id="502780"/>
    <lineage>
        <taxon>Eukaryota</taxon>
        <taxon>Fungi</taxon>
        <taxon>Dikarya</taxon>
        <taxon>Ascomycota</taxon>
        <taxon>Pezizomycotina</taxon>
        <taxon>Eurotiomycetes</taxon>
        <taxon>Eurotiomycetidae</taxon>
        <taxon>Onygenales</taxon>
        <taxon>Ajellomycetaceae</taxon>
        <taxon>Paracoccidioides</taxon>
    </lineage>
</organism>
<feature type="region of interest" description="Disordered" evidence="1">
    <location>
        <begin position="50"/>
        <end position="79"/>
    </location>
</feature>
<evidence type="ECO:0000256" key="1">
    <source>
        <dbReference type="SAM" id="MobiDB-lite"/>
    </source>
</evidence>
<proteinExistence type="predicted"/>
<dbReference type="Proteomes" id="UP000001628">
    <property type="component" value="Unassembled WGS sequence"/>
</dbReference>
<accession>A0A0A0HVE1</accession>
<dbReference type="HOGENOM" id="CLU_2606679_0_0_1"/>
<dbReference type="InParanoid" id="A0A0A0HVE1"/>
<evidence type="ECO:0000313" key="3">
    <source>
        <dbReference type="Proteomes" id="UP000001628"/>
    </source>
</evidence>
<dbReference type="GeneID" id="22587695"/>
<sequence>MRISWLATCEVDTVSNELALKRDSGEYGAKRCKMATIIFDRNPNLKGKQSTCDLGRNQENGVPGRTAKHWKSHDIDDAN</sequence>
<evidence type="ECO:0000313" key="2">
    <source>
        <dbReference type="EMBL" id="KGM92011.1"/>
    </source>
</evidence>
<protein>
    <submittedName>
        <fullName evidence="2">Uncharacterized protein</fullName>
    </submittedName>
</protein>
<feature type="compositionally biased region" description="Polar residues" evidence="1">
    <location>
        <begin position="50"/>
        <end position="60"/>
    </location>
</feature>